<protein>
    <submittedName>
        <fullName evidence="1">Uncharacterized protein</fullName>
    </submittedName>
</protein>
<name>A0A0V1G7T6_9BILA</name>
<evidence type="ECO:0000313" key="2">
    <source>
        <dbReference type="Proteomes" id="UP000055024"/>
    </source>
</evidence>
<evidence type="ECO:0000313" key="1">
    <source>
        <dbReference type="EMBL" id="KRY94329.1"/>
    </source>
</evidence>
<comment type="caution">
    <text evidence="1">The sequence shown here is derived from an EMBL/GenBank/DDBJ whole genome shotgun (WGS) entry which is preliminary data.</text>
</comment>
<reference evidence="1 2" key="1">
    <citation type="submission" date="2015-01" db="EMBL/GenBank/DDBJ databases">
        <title>Evolution of Trichinella species and genotypes.</title>
        <authorList>
            <person name="Korhonen P.K."/>
            <person name="Edoardo P."/>
            <person name="Giuseppe L.R."/>
            <person name="Gasser R.B."/>
        </authorList>
    </citation>
    <scope>NUCLEOTIDE SEQUENCE [LARGE SCALE GENOMIC DNA]</scope>
    <source>
        <strain evidence="1">ISS1029</strain>
    </source>
</reference>
<organism evidence="1 2">
    <name type="scientific">Trichinella zimbabwensis</name>
    <dbReference type="NCBI Taxonomy" id="268475"/>
    <lineage>
        <taxon>Eukaryota</taxon>
        <taxon>Metazoa</taxon>
        <taxon>Ecdysozoa</taxon>
        <taxon>Nematoda</taxon>
        <taxon>Enoplea</taxon>
        <taxon>Dorylaimia</taxon>
        <taxon>Trichinellida</taxon>
        <taxon>Trichinellidae</taxon>
        <taxon>Trichinella</taxon>
    </lineage>
</organism>
<keyword evidence="2" id="KW-1185">Reference proteome</keyword>
<accession>A0A0V1G7T6</accession>
<proteinExistence type="predicted"/>
<gene>
    <name evidence="1" type="ORF">T11_2389</name>
</gene>
<sequence length="36" mass="4286">MHSVVLQDNNICFYEKLFAVFHETVMTSIDEILNFH</sequence>
<dbReference type="EMBL" id="JYDP01005200">
    <property type="protein sequence ID" value="KRY94329.1"/>
    <property type="molecule type" value="Genomic_DNA"/>
</dbReference>
<dbReference type="Proteomes" id="UP000055024">
    <property type="component" value="Unassembled WGS sequence"/>
</dbReference>
<dbReference type="AlphaFoldDB" id="A0A0V1G7T6"/>